<comment type="subunit">
    <text evidence="2">Interacts with ribosomal protein uL14 (rplN).</text>
</comment>
<dbReference type="RefSeq" id="WP_002752120.1">
    <property type="nucleotide sequence ID" value="NZ_BBPA01000047.1"/>
</dbReference>
<dbReference type="GO" id="GO:0017148">
    <property type="term" value="P:negative regulation of translation"/>
    <property type="evidence" value="ECO:0007669"/>
    <property type="project" value="UniProtKB-UniRule"/>
</dbReference>
<dbReference type="GO" id="GO:0042256">
    <property type="term" value="P:cytosolic ribosome assembly"/>
    <property type="evidence" value="ECO:0007669"/>
    <property type="project" value="UniProtKB-UniRule"/>
</dbReference>
<dbReference type="HAMAP" id="MF_01477">
    <property type="entry name" value="Iojap_RsfS"/>
    <property type="match status" value="1"/>
</dbReference>
<evidence type="ECO:0000256" key="1">
    <source>
        <dbReference type="ARBA" id="ARBA00010574"/>
    </source>
</evidence>
<dbReference type="SUPFAM" id="SSF81301">
    <property type="entry name" value="Nucleotidyltransferase"/>
    <property type="match status" value="1"/>
</dbReference>
<keyword evidence="2" id="KW-0810">Translation regulation</keyword>
<comment type="caution">
    <text evidence="3">The sequence shown here is derived from an EMBL/GenBank/DDBJ whole genome shotgun (WGS) entry which is preliminary data.</text>
</comment>
<dbReference type="NCBIfam" id="TIGR00090">
    <property type="entry name" value="rsfS_iojap_ybeB"/>
    <property type="match status" value="1"/>
</dbReference>
<keyword evidence="2" id="KW-0678">Repressor</keyword>
<dbReference type="GO" id="GO:0090071">
    <property type="term" value="P:negative regulation of ribosome biogenesis"/>
    <property type="evidence" value="ECO:0007669"/>
    <property type="project" value="UniProtKB-UniRule"/>
</dbReference>
<name>A0A0A1VWX5_MICAE</name>
<comment type="function">
    <text evidence="2">Functions as a ribosomal silencing factor. Interacts with ribosomal protein uL14 (rplN), blocking formation of intersubunit bridge B8. Prevents association of the 30S and 50S ribosomal subunits and the formation of functional ribosomes, thus repressing translation.</text>
</comment>
<evidence type="ECO:0000256" key="2">
    <source>
        <dbReference type="HAMAP-Rule" id="MF_01477"/>
    </source>
</evidence>
<dbReference type="PANTHER" id="PTHR21043">
    <property type="entry name" value="IOJAP SUPERFAMILY ORTHOLOG"/>
    <property type="match status" value="1"/>
</dbReference>
<proteinExistence type="inferred from homology"/>
<organism evidence="3 4">
    <name type="scientific">Microcystis aeruginosa NIES-44</name>
    <dbReference type="NCBI Taxonomy" id="449439"/>
    <lineage>
        <taxon>Bacteria</taxon>
        <taxon>Bacillati</taxon>
        <taxon>Cyanobacteriota</taxon>
        <taxon>Cyanophyceae</taxon>
        <taxon>Oscillatoriophycideae</taxon>
        <taxon>Chroococcales</taxon>
        <taxon>Microcystaceae</taxon>
        <taxon>Microcystis</taxon>
    </lineage>
</organism>
<dbReference type="GO" id="GO:0005737">
    <property type="term" value="C:cytoplasm"/>
    <property type="evidence" value="ECO:0007669"/>
    <property type="project" value="UniProtKB-SubCell"/>
</dbReference>
<dbReference type="InterPro" id="IPR004394">
    <property type="entry name" value="Iojap/RsfS/C7orf30"/>
</dbReference>
<gene>
    <name evidence="2" type="primary">rsfS</name>
    <name evidence="3" type="ORF">N44_03538</name>
</gene>
<sequence length="134" mass="15231">MTNPTGIITPIAENLKTEKFLETIVTAAEDKKAGDIAILKVADICYLTDYFLIITGYSTTQVRAIEDAIEAAMELEWQQSPRQVEGKSEGSWILMDYGDIIVHIFLPKEREFYNLEAFWGHAQRIPLPSDHLEE</sequence>
<comment type="similarity">
    <text evidence="1 2">Belongs to the Iojap/RsfS family.</text>
</comment>
<dbReference type="AlphaFoldDB" id="A0A0A1VWX5"/>
<dbReference type="InterPro" id="IPR043519">
    <property type="entry name" value="NT_sf"/>
</dbReference>
<accession>A0A0A1VWX5</accession>
<dbReference type="PANTHER" id="PTHR21043:SF0">
    <property type="entry name" value="MITOCHONDRIAL ASSEMBLY OF RIBOSOMAL LARGE SUBUNIT PROTEIN 1"/>
    <property type="match status" value="1"/>
</dbReference>
<reference evidence="4" key="1">
    <citation type="journal article" date="2015" name="Genome">
        <title>Whole Genome Sequence of the Non-Microcystin-Producing Microcystis aeruginosa Strain NIES-44.</title>
        <authorList>
            <person name="Okano K."/>
            <person name="Miyata N."/>
            <person name="Ozaki Y."/>
        </authorList>
    </citation>
    <scope>NUCLEOTIDE SEQUENCE [LARGE SCALE GENOMIC DNA]</scope>
    <source>
        <strain evidence="4">NIES-44</strain>
    </source>
</reference>
<dbReference type="Gene3D" id="3.30.460.10">
    <property type="entry name" value="Beta Polymerase, domain 2"/>
    <property type="match status" value="1"/>
</dbReference>
<dbReference type="Pfam" id="PF02410">
    <property type="entry name" value="RsfS"/>
    <property type="match status" value="1"/>
</dbReference>
<comment type="subcellular location">
    <subcellularLocation>
        <location evidence="2">Cytoplasm</location>
    </subcellularLocation>
</comment>
<evidence type="ECO:0000313" key="3">
    <source>
        <dbReference type="EMBL" id="GAL93786.1"/>
    </source>
</evidence>
<evidence type="ECO:0000313" key="4">
    <source>
        <dbReference type="Proteomes" id="UP000030321"/>
    </source>
</evidence>
<protein>
    <recommendedName>
        <fullName evidence="2">Ribosomal silencing factor RsfS</fullName>
    </recommendedName>
</protein>
<dbReference type="Proteomes" id="UP000030321">
    <property type="component" value="Unassembled WGS sequence"/>
</dbReference>
<keyword evidence="2" id="KW-0963">Cytoplasm</keyword>
<dbReference type="EMBL" id="BBPA01000047">
    <property type="protein sequence ID" value="GAL93786.1"/>
    <property type="molecule type" value="Genomic_DNA"/>
</dbReference>
<dbReference type="GO" id="GO:0043023">
    <property type="term" value="F:ribosomal large subunit binding"/>
    <property type="evidence" value="ECO:0007669"/>
    <property type="project" value="TreeGrafter"/>
</dbReference>